<accession>A0A2S5T857</accession>
<organism evidence="2 3">
    <name type="scientific">Caldimonas thermodepolymerans</name>
    <dbReference type="NCBI Taxonomy" id="215580"/>
    <lineage>
        <taxon>Bacteria</taxon>
        <taxon>Pseudomonadati</taxon>
        <taxon>Pseudomonadota</taxon>
        <taxon>Betaproteobacteria</taxon>
        <taxon>Burkholderiales</taxon>
        <taxon>Sphaerotilaceae</taxon>
        <taxon>Caldimonas</taxon>
    </lineage>
</organism>
<evidence type="ECO:0000313" key="3">
    <source>
        <dbReference type="Proteomes" id="UP000239406"/>
    </source>
</evidence>
<feature type="compositionally biased region" description="Low complexity" evidence="1">
    <location>
        <begin position="87"/>
        <end position="99"/>
    </location>
</feature>
<proteinExistence type="predicted"/>
<name>A0A2S5T857_9BURK</name>
<protein>
    <submittedName>
        <fullName evidence="2">Uncharacterized protein</fullName>
    </submittedName>
</protein>
<keyword evidence="3" id="KW-1185">Reference proteome</keyword>
<evidence type="ECO:0000313" key="2">
    <source>
        <dbReference type="EMBL" id="PPE71149.1"/>
    </source>
</evidence>
<feature type="region of interest" description="Disordered" evidence="1">
    <location>
        <begin position="85"/>
        <end position="125"/>
    </location>
</feature>
<dbReference type="AlphaFoldDB" id="A0A2S5T857"/>
<reference evidence="2 3" key="1">
    <citation type="submission" date="2018-02" db="EMBL/GenBank/DDBJ databases">
        <title>Reclassifiation of [Polyangium] brachysporum DSM 7029 as Guopingzhaonella breviflexa gen. nov., sp. nov., a member of the family Comamonadaceae.</title>
        <authorList>
            <person name="Tang B."/>
        </authorList>
    </citation>
    <scope>NUCLEOTIDE SEQUENCE [LARGE SCALE GENOMIC DNA]</scope>
    <source>
        <strain evidence="2 3">DSM 15344</strain>
    </source>
</reference>
<gene>
    <name evidence="2" type="ORF">C1702_04100</name>
</gene>
<evidence type="ECO:0000256" key="1">
    <source>
        <dbReference type="SAM" id="MobiDB-lite"/>
    </source>
</evidence>
<dbReference type="Proteomes" id="UP000239406">
    <property type="component" value="Unassembled WGS sequence"/>
</dbReference>
<sequence>MVVSLTVICFDPPQAGTAAASTVAPLAWVAEPAMPPAATASWRALDEQSASTDQLPVVAVVVRATTLEAVALSVRFSTIETAACCTASPPDSTRPSSPSSDPPPPPQPAISSEAASAVGRQVYFA</sequence>
<comment type="caution">
    <text evidence="2">The sequence shown here is derived from an EMBL/GenBank/DDBJ whole genome shotgun (WGS) entry which is preliminary data.</text>
</comment>
<dbReference type="EMBL" id="PSNY01000003">
    <property type="protein sequence ID" value="PPE71149.1"/>
    <property type="molecule type" value="Genomic_DNA"/>
</dbReference>